<dbReference type="GeneID" id="102809143"/>
<dbReference type="InterPro" id="IPR006029">
    <property type="entry name" value="Neurotrans-gated_channel_TM"/>
</dbReference>
<dbReference type="PROSITE" id="PS00236">
    <property type="entry name" value="NEUROTR_ION_CHANNEL"/>
    <property type="match status" value="1"/>
</dbReference>
<feature type="domain" description="Neurotransmitter-gated ion-channel transmembrane" evidence="13">
    <location>
        <begin position="236"/>
        <end position="290"/>
    </location>
</feature>
<gene>
    <name evidence="15" type="primary">LOC102809143</name>
</gene>
<keyword evidence="14" id="KW-1185">Reference proteome</keyword>
<evidence type="ECO:0000256" key="2">
    <source>
        <dbReference type="ARBA" id="ARBA00004236"/>
    </source>
</evidence>
<evidence type="ECO:0000313" key="15">
    <source>
        <dbReference type="RefSeq" id="XP_006821625.1"/>
    </source>
</evidence>
<sequence>MYSRANNVTSPQRDVNYDVEFAERNRLLDAIFDDGRTLSARPNVKGPVMVTCSVFIISLDSVEAETMDFSMTFHLHQRWSDVRLQHQASTDILLHSSAVLKKVWKPDLYFKNERSGRYHSITTDNQAMTISQNGDIFYSARMSLTLLCHLLLNDYPMDKNVCPIYISSFSYNINEMILRWRAEDPMRITQENHLAQFEIKQLTTHQYFEAVGLENWSYLVVRVHLHRQMGYHLLTTYIPSTLLVVLSWTSFWLHADAVAARVSLGITTLLTIATQSTGARQVLPHISYPTRVVVGDTRQSASLRCPSDREVCMTWRTSQQKETSYSGTFEKIAVKMDYTCRYLFPAIFIFFNACYWPVYLAF</sequence>
<dbReference type="PRINTS" id="PR00253">
    <property type="entry name" value="GABAARECEPTR"/>
</dbReference>
<keyword evidence="5 11" id="KW-0812">Transmembrane</keyword>
<evidence type="ECO:0000256" key="10">
    <source>
        <dbReference type="ARBA" id="ARBA00023303"/>
    </source>
</evidence>
<comment type="subcellular location">
    <subcellularLocation>
        <location evidence="2">Cell membrane</location>
    </subcellularLocation>
    <subcellularLocation>
        <location evidence="1">Membrane</location>
        <topology evidence="1">Multi-pass membrane protein</topology>
    </subcellularLocation>
</comment>
<dbReference type="PANTHER" id="PTHR18945">
    <property type="entry name" value="NEUROTRANSMITTER GATED ION CHANNEL"/>
    <property type="match status" value="1"/>
</dbReference>
<evidence type="ECO:0000256" key="9">
    <source>
        <dbReference type="ARBA" id="ARBA00023136"/>
    </source>
</evidence>
<evidence type="ECO:0000313" key="14">
    <source>
        <dbReference type="Proteomes" id="UP000694865"/>
    </source>
</evidence>
<name>A0ABM0MNN4_SACKO</name>
<evidence type="ECO:0000256" key="11">
    <source>
        <dbReference type="RuleBase" id="RU000687"/>
    </source>
</evidence>
<keyword evidence="6" id="KW-0732">Signal</keyword>
<evidence type="ECO:0000256" key="3">
    <source>
        <dbReference type="ARBA" id="ARBA00022448"/>
    </source>
</evidence>
<evidence type="ECO:0000256" key="8">
    <source>
        <dbReference type="ARBA" id="ARBA00023065"/>
    </source>
</evidence>
<keyword evidence="8 11" id="KW-0406">Ion transport</keyword>
<keyword evidence="4" id="KW-1003">Cell membrane</keyword>
<comment type="caution">
    <text evidence="11">Lacks conserved residue(s) required for the propagation of feature annotation.</text>
</comment>
<dbReference type="InterPro" id="IPR006028">
    <property type="entry name" value="GABAA/Glycine_rcpt"/>
</dbReference>
<dbReference type="RefSeq" id="XP_006821625.1">
    <property type="nucleotide sequence ID" value="XM_006821562.1"/>
</dbReference>
<dbReference type="InterPro" id="IPR036734">
    <property type="entry name" value="Neur_chan_lig-bd_sf"/>
</dbReference>
<feature type="transmembrane region" description="Helical" evidence="11">
    <location>
        <begin position="342"/>
        <end position="361"/>
    </location>
</feature>
<dbReference type="InterPro" id="IPR036719">
    <property type="entry name" value="Neuro-gated_channel_TM_sf"/>
</dbReference>
<reference evidence="15" key="1">
    <citation type="submission" date="2025-08" db="UniProtKB">
        <authorList>
            <consortium name="RefSeq"/>
        </authorList>
    </citation>
    <scope>IDENTIFICATION</scope>
    <source>
        <tissue evidence="15">Testes</tissue>
    </source>
</reference>
<feature type="domain" description="Neurotransmitter-gated ion-channel ligand-binding" evidence="12">
    <location>
        <begin position="26"/>
        <end position="227"/>
    </location>
</feature>
<dbReference type="PRINTS" id="PR00252">
    <property type="entry name" value="NRIONCHANNEL"/>
</dbReference>
<evidence type="ECO:0000256" key="1">
    <source>
        <dbReference type="ARBA" id="ARBA00004141"/>
    </source>
</evidence>
<dbReference type="Proteomes" id="UP000694865">
    <property type="component" value="Unplaced"/>
</dbReference>
<evidence type="ECO:0000259" key="12">
    <source>
        <dbReference type="Pfam" id="PF02931"/>
    </source>
</evidence>
<evidence type="ECO:0000256" key="7">
    <source>
        <dbReference type="ARBA" id="ARBA00022989"/>
    </source>
</evidence>
<evidence type="ECO:0000256" key="4">
    <source>
        <dbReference type="ARBA" id="ARBA00022475"/>
    </source>
</evidence>
<proteinExistence type="inferred from homology"/>
<dbReference type="Pfam" id="PF02932">
    <property type="entry name" value="Neur_chan_memb"/>
    <property type="match status" value="1"/>
</dbReference>
<organism evidence="14 15">
    <name type="scientific">Saccoglossus kowalevskii</name>
    <name type="common">Acorn worm</name>
    <dbReference type="NCBI Taxonomy" id="10224"/>
    <lineage>
        <taxon>Eukaryota</taxon>
        <taxon>Metazoa</taxon>
        <taxon>Hemichordata</taxon>
        <taxon>Enteropneusta</taxon>
        <taxon>Harrimaniidae</taxon>
        <taxon>Saccoglossus</taxon>
    </lineage>
</organism>
<evidence type="ECO:0000259" key="13">
    <source>
        <dbReference type="Pfam" id="PF02932"/>
    </source>
</evidence>
<keyword evidence="10 11" id="KW-0407">Ion channel</keyword>
<dbReference type="SUPFAM" id="SSF90112">
    <property type="entry name" value="Neurotransmitter-gated ion-channel transmembrane pore"/>
    <property type="match status" value="1"/>
</dbReference>
<dbReference type="InterPro" id="IPR038050">
    <property type="entry name" value="Neuro_actylchol_rec"/>
</dbReference>
<dbReference type="SUPFAM" id="SSF63712">
    <property type="entry name" value="Nicotinic receptor ligand binding domain-like"/>
    <property type="match status" value="1"/>
</dbReference>
<protein>
    <submittedName>
        <fullName evidence="15">Glycine receptor subunit alpha-3-like</fullName>
    </submittedName>
</protein>
<keyword evidence="3 11" id="KW-0813">Transport</keyword>
<evidence type="ECO:0000256" key="6">
    <source>
        <dbReference type="ARBA" id="ARBA00022729"/>
    </source>
</evidence>
<comment type="similarity">
    <text evidence="11">Belongs to the ligand-gated ion channel (TC 1.A.9) family.</text>
</comment>
<dbReference type="Gene3D" id="1.20.58.390">
    <property type="entry name" value="Neurotransmitter-gated ion-channel transmembrane domain"/>
    <property type="match status" value="2"/>
</dbReference>
<dbReference type="Pfam" id="PF02931">
    <property type="entry name" value="Neur_chan_LBD"/>
    <property type="match status" value="1"/>
</dbReference>
<accession>A0ABM0MNN4</accession>
<dbReference type="InterPro" id="IPR006201">
    <property type="entry name" value="Neur_channel"/>
</dbReference>
<keyword evidence="9 11" id="KW-0472">Membrane</keyword>
<dbReference type="InterPro" id="IPR018000">
    <property type="entry name" value="Neurotransmitter_ion_chnl_CS"/>
</dbReference>
<dbReference type="Gene3D" id="2.70.170.10">
    <property type="entry name" value="Neurotransmitter-gated ion-channel ligand-binding domain"/>
    <property type="match status" value="1"/>
</dbReference>
<dbReference type="CDD" id="cd19049">
    <property type="entry name" value="LGIC_TM_anion"/>
    <property type="match status" value="1"/>
</dbReference>
<keyword evidence="7 11" id="KW-1133">Transmembrane helix</keyword>
<dbReference type="InterPro" id="IPR006202">
    <property type="entry name" value="Neur_chan_lig-bd"/>
</dbReference>
<evidence type="ECO:0000256" key="5">
    <source>
        <dbReference type="ARBA" id="ARBA00022692"/>
    </source>
</evidence>